<reference evidence="1 2" key="1">
    <citation type="journal article" date="2022" name="J Glob Antimicrob Resist">
        <title>First complete genome of a multidrug resistant strain of the novel human pathogen Kalamiella piersonii (GABEKP28) identified in human saliva.</title>
        <authorList>
            <person name="McDonagh F."/>
            <person name="Singh N.K."/>
            <person name="Venkateswaran K."/>
            <person name="Lonappan A.M."/>
            <person name="Hallahan B."/>
            <person name="Tuohy A."/>
            <person name="Burke L."/>
            <person name="Kovarova A."/>
            <person name="Miliotis G."/>
        </authorList>
    </citation>
    <scope>NUCLEOTIDE SEQUENCE [LARGE SCALE GENOMIC DNA]</scope>
    <source>
        <strain evidence="1 2">GABEKP28</strain>
    </source>
</reference>
<accession>A0AAJ5QM65</accession>
<keyword evidence="2" id="KW-1185">Reference proteome</keyword>
<dbReference type="KEGG" id="kpie:N5580_08370"/>
<name>A0AAJ5QM65_9GAMM</name>
<organism evidence="1 2">
    <name type="scientific">Pantoea piersonii</name>
    <dbReference type="NCBI Taxonomy" id="2364647"/>
    <lineage>
        <taxon>Bacteria</taxon>
        <taxon>Pseudomonadati</taxon>
        <taxon>Pseudomonadota</taxon>
        <taxon>Gammaproteobacteria</taxon>
        <taxon>Enterobacterales</taxon>
        <taxon>Erwiniaceae</taxon>
        <taxon>Pantoea</taxon>
    </lineage>
</organism>
<protein>
    <submittedName>
        <fullName evidence="1">Uncharacterized protein</fullName>
    </submittedName>
</protein>
<sequence>MKFLSVQHNERLIHRYQIVGNDAMKHTCLGYVQREMIELTHGSGLFFTVAHRKIFFNKTGINPEPFMKPGHYCIHEFAIHYSLLIC</sequence>
<proteinExistence type="predicted"/>
<dbReference type="EMBL" id="CP104758">
    <property type="protein sequence ID" value="WBG92516.1"/>
    <property type="molecule type" value="Genomic_DNA"/>
</dbReference>
<evidence type="ECO:0000313" key="2">
    <source>
        <dbReference type="Proteomes" id="UP001211544"/>
    </source>
</evidence>
<dbReference type="AlphaFoldDB" id="A0AAJ5QM65"/>
<dbReference type="RefSeq" id="WP_269950228.1">
    <property type="nucleotide sequence ID" value="NZ_CP104758.1"/>
</dbReference>
<gene>
    <name evidence="1" type="ORF">N5580_08370</name>
</gene>
<dbReference type="Proteomes" id="UP001211544">
    <property type="component" value="Chromosome"/>
</dbReference>
<evidence type="ECO:0000313" key="1">
    <source>
        <dbReference type="EMBL" id="WBG92516.1"/>
    </source>
</evidence>